<reference evidence="3" key="2">
    <citation type="submission" date="2020-09" db="EMBL/GenBank/DDBJ databases">
        <authorList>
            <person name="Sun Q."/>
            <person name="Zhou Y."/>
        </authorList>
    </citation>
    <scope>NUCLEOTIDE SEQUENCE</scope>
    <source>
        <strain evidence="3">CGMCC 1.15152</strain>
    </source>
</reference>
<feature type="region of interest" description="Disordered" evidence="1">
    <location>
        <begin position="1"/>
        <end position="28"/>
    </location>
</feature>
<evidence type="ECO:0000256" key="1">
    <source>
        <dbReference type="SAM" id="MobiDB-lite"/>
    </source>
</evidence>
<protein>
    <submittedName>
        <fullName evidence="3">Uncharacterized protein</fullName>
    </submittedName>
</protein>
<keyword evidence="4" id="KW-1185">Reference proteome</keyword>
<feature type="compositionally biased region" description="Pro residues" evidence="1">
    <location>
        <begin position="1"/>
        <end position="17"/>
    </location>
</feature>
<dbReference type="Proteomes" id="UP000633205">
    <property type="component" value="Unassembled WGS sequence"/>
</dbReference>
<dbReference type="EMBL" id="BMHO01000001">
    <property type="protein sequence ID" value="GGD28839.1"/>
    <property type="molecule type" value="Genomic_DNA"/>
</dbReference>
<evidence type="ECO:0000313" key="4">
    <source>
        <dbReference type="Proteomes" id="UP000633205"/>
    </source>
</evidence>
<evidence type="ECO:0000256" key="2">
    <source>
        <dbReference type="SAM" id="Phobius"/>
    </source>
</evidence>
<dbReference type="RefSeq" id="WP_188710837.1">
    <property type="nucleotide sequence ID" value="NZ_BMHO01000001.1"/>
</dbReference>
<feature type="compositionally biased region" description="Basic and acidic residues" evidence="1">
    <location>
        <begin position="100"/>
        <end position="137"/>
    </location>
</feature>
<keyword evidence="2" id="KW-1133">Transmembrane helix</keyword>
<organism evidence="3 4">
    <name type="scientific">Microbacterium faecale</name>
    <dbReference type="NCBI Taxonomy" id="1804630"/>
    <lineage>
        <taxon>Bacteria</taxon>
        <taxon>Bacillati</taxon>
        <taxon>Actinomycetota</taxon>
        <taxon>Actinomycetes</taxon>
        <taxon>Micrococcales</taxon>
        <taxon>Microbacteriaceae</taxon>
        <taxon>Microbacterium</taxon>
    </lineage>
</organism>
<proteinExistence type="predicted"/>
<keyword evidence="2" id="KW-0812">Transmembrane</keyword>
<reference evidence="3" key="1">
    <citation type="journal article" date="2014" name="Int. J. Syst. Evol. Microbiol.">
        <title>Complete genome sequence of Corynebacterium casei LMG S-19264T (=DSM 44701T), isolated from a smear-ripened cheese.</title>
        <authorList>
            <consortium name="US DOE Joint Genome Institute (JGI-PGF)"/>
            <person name="Walter F."/>
            <person name="Albersmeier A."/>
            <person name="Kalinowski J."/>
            <person name="Ruckert C."/>
        </authorList>
    </citation>
    <scope>NUCLEOTIDE SEQUENCE</scope>
    <source>
        <strain evidence="3">CGMCC 1.15152</strain>
    </source>
</reference>
<gene>
    <name evidence="3" type="ORF">GCM10010915_06160</name>
</gene>
<keyword evidence="2" id="KW-0472">Membrane</keyword>
<name>A0A916Y2V9_9MICO</name>
<feature type="transmembrane region" description="Helical" evidence="2">
    <location>
        <begin position="34"/>
        <end position="57"/>
    </location>
</feature>
<feature type="region of interest" description="Disordered" evidence="1">
    <location>
        <begin position="70"/>
        <end position="138"/>
    </location>
</feature>
<dbReference type="AlphaFoldDB" id="A0A916Y2V9"/>
<evidence type="ECO:0000313" key="3">
    <source>
        <dbReference type="EMBL" id="GGD28839.1"/>
    </source>
</evidence>
<comment type="caution">
    <text evidence="3">The sequence shown here is derived from an EMBL/GenBank/DDBJ whole genome shotgun (WGS) entry which is preliminary data.</text>
</comment>
<accession>A0A916Y2V9</accession>
<sequence length="215" mass="22644">MNEPHPTAPGAPPPPAQHQPTATGRTPRRSVASWLVPACGGLVVGLLAAGAPLGLLWSDADARASQLSEAVSTRDAAVSEADEKTTDARAESGSLRTKLKAYEQREEELEKRAAELDERESGLDDREGEISSEEERVAQNSFGSGTHVVGTDIHPGTYRTDGGGGLCYWARLSGGGGTFGDIIANDNVDGPTTVVISPSDWGFENTRCGTWTLVE</sequence>
<feature type="compositionally biased region" description="Basic and acidic residues" evidence="1">
    <location>
        <begin position="81"/>
        <end position="90"/>
    </location>
</feature>